<protein>
    <submittedName>
        <fullName evidence="1">CoF synthetase</fullName>
    </submittedName>
</protein>
<proteinExistence type="predicted"/>
<dbReference type="PANTHER" id="PTHR36932">
    <property type="entry name" value="CAPSULAR POLYSACCHARIDE BIOSYNTHESIS PROTEIN"/>
    <property type="match status" value="1"/>
</dbReference>
<dbReference type="PANTHER" id="PTHR36932:SF1">
    <property type="entry name" value="CAPSULAR POLYSACCHARIDE BIOSYNTHESIS PROTEIN"/>
    <property type="match status" value="1"/>
</dbReference>
<sequence length="438" mass="49676">MKPLIRVSEYLKYLGFWALDFVSGSKVRSHLKDIKSILESKDSPQADAIRKDYLENVLQHAVTTTTFYKGFNPNNGLAAFPVINKNTINKNPTHFQSSVFAHTKIKKVTTSGSTGALLSITQNRNKNYRNVADTLYFSNLAGYQVGYKLFYLRHWSNYFKKNKWLLFLQNMYPVEVVGLSDHKIATLIDYIKQDASKKSWLGYASGFDRLCQYLDATASKPLDAGFKSIIAISEHLSEQTRQRMAYYFKTPVVSRYSNMENGIIAQQPTDGSTHFIINWASYHVEILDLEQDIPVAPGAIGRIVITDLFNYATPLIRYDTGDLGAIDHSVSPPVFTNIEGRRYDAIFNTDGQMVSPLLISSMVNYQGVLQAQLIQEHKKHYVLKLNVTDAFKQEAQLINDFKAFLGEDAEIALRYVNDIPLLNSGKRKIAINTYTQQT</sequence>
<keyword evidence="2" id="KW-1185">Reference proteome</keyword>
<dbReference type="EMBL" id="JBHTIB010000012">
    <property type="protein sequence ID" value="MFD0836304.1"/>
    <property type="molecule type" value="Genomic_DNA"/>
</dbReference>
<comment type="caution">
    <text evidence="1">The sequence shown here is derived from an EMBL/GenBank/DDBJ whole genome shotgun (WGS) entry which is preliminary data.</text>
</comment>
<dbReference type="InterPro" id="IPR042099">
    <property type="entry name" value="ANL_N_sf"/>
</dbReference>
<evidence type="ECO:0000313" key="2">
    <source>
        <dbReference type="Proteomes" id="UP001597011"/>
    </source>
</evidence>
<dbReference type="Gene3D" id="3.40.50.12780">
    <property type="entry name" value="N-terminal domain of ligase-like"/>
    <property type="match status" value="1"/>
</dbReference>
<evidence type="ECO:0000313" key="1">
    <source>
        <dbReference type="EMBL" id="MFD0836304.1"/>
    </source>
</evidence>
<reference evidence="2" key="1">
    <citation type="journal article" date="2019" name="Int. J. Syst. Evol. Microbiol.">
        <title>The Global Catalogue of Microorganisms (GCM) 10K type strain sequencing project: providing services to taxonomists for standard genome sequencing and annotation.</title>
        <authorList>
            <consortium name="The Broad Institute Genomics Platform"/>
            <consortium name="The Broad Institute Genome Sequencing Center for Infectious Disease"/>
            <person name="Wu L."/>
            <person name="Ma J."/>
        </authorList>
    </citation>
    <scope>NUCLEOTIDE SEQUENCE [LARGE SCALE GENOMIC DNA]</scope>
    <source>
        <strain evidence="2">CCUG 60529</strain>
    </source>
</reference>
<name>A0ABW3BV13_9FLAO</name>
<accession>A0ABW3BV13</accession>
<gene>
    <name evidence="1" type="ORF">ACFQ0I_11040</name>
</gene>
<dbReference type="Proteomes" id="UP001597011">
    <property type="component" value="Unassembled WGS sequence"/>
</dbReference>
<dbReference type="RefSeq" id="WP_379942249.1">
    <property type="nucleotide sequence ID" value="NZ_JBHTIB010000012.1"/>
</dbReference>
<dbReference type="InterPro" id="IPR053158">
    <property type="entry name" value="CapK_Type1_Caps_Biosynth"/>
</dbReference>
<organism evidence="1 2">
    <name type="scientific">Mariniflexile aquimaris</name>
    <dbReference type="NCBI Taxonomy" id="881009"/>
    <lineage>
        <taxon>Bacteria</taxon>
        <taxon>Pseudomonadati</taxon>
        <taxon>Bacteroidota</taxon>
        <taxon>Flavobacteriia</taxon>
        <taxon>Flavobacteriales</taxon>
        <taxon>Flavobacteriaceae</taxon>
        <taxon>Mariniflexile</taxon>
    </lineage>
</organism>
<dbReference type="SUPFAM" id="SSF56801">
    <property type="entry name" value="Acetyl-CoA synthetase-like"/>
    <property type="match status" value="1"/>
</dbReference>